<dbReference type="Proteomes" id="UP000241365">
    <property type="component" value="Segment"/>
</dbReference>
<dbReference type="Pfam" id="PF02350">
    <property type="entry name" value="Epimerase_2"/>
    <property type="match status" value="1"/>
</dbReference>
<dbReference type="KEGG" id="vg:80513007"/>
<dbReference type="SUPFAM" id="SSF53756">
    <property type="entry name" value="UDP-Glycosyltransferase/glycogen phosphorylase"/>
    <property type="match status" value="1"/>
</dbReference>
<dbReference type="PANTHER" id="PTHR43174">
    <property type="entry name" value="UDP-N-ACETYLGLUCOSAMINE 2-EPIMERASE"/>
    <property type="match status" value="1"/>
</dbReference>
<accession>A0A167RG65</accession>
<dbReference type="InterPro" id="IPR029767">
    <property type="entry name" value="WecB-like"/>
</dbReference>
<organism evidence="2 3">
    <name type="scientific">Powai lake megavirus</name>
    <dbReference type="NCBI Taxonomy" id="1842663"/>
    <lineage>
        <taxon>Viruses</taxon>
        <taxon>Varidnaviria</taxon>
        <taxon>Bamfordvirae</taxon>
        <taxon>Nucleocytoviricota</taxon>
        <taxon>Megaviricetes</taxon>
        <taxon>Imitervirales</taxon>
        <taxon>Mimiviridae</taxon>
        <taxon>Megamimivirinae</taxon>
        <taxon>Megavirus</taxon>
        <taxon>Megavirus powaiense</taxon>
    </lineage>
</organism>
<proteinExistence type="predicted"/>
<dbReference type="InterPro" id="IPR003331">
    <property type="entry name" value="UDP_GlcNAc_Epimerase_2_dom"/>
</dbReference>
<dbReference type="GeneID" id="80513007"/>
<dbReference type="PANTHER" id="PTHR43174:SF1">
    <property type="entry name" value="UDP-N-ACETYLGLUCOSAMINE 2-EPIMERASE"/>
    <property type="match status" value="1"/>
</dbReference>
<feature type="domain" description="UDP-N-acetylglucosamine 2-epimerase" evidence="1">
    <location>
        <begin position="24"/>
        <end position="356"/>
    </location>
</feature>
<protein>
    <submittedName>
        <fullName evidence="2">UDP-N-acetylglucosamine 2-epimerase</fullName>
    </submittedName>
</protein>
<dbReference type="CDD" id="cd03786">
    <property type="entry name" value="GTB_UDP-GlcNAc_2-Epimerase"/>
    <property type="match status" value="1"/>
</dbReference>
<evidence type="ECO:0000313" key="2">
    <source>
        <dbReference type="EMBL" id="ANB50645.1"/>
    </source>
</evidence>
<evidence type="ECO:0000313" key="3">
    <source>
        <dbReference type="Proteomes" id="UP000241365"/>
    </source>
</evidence>
<name>A0A167RG65_9VIRU</name>
<keyword evidence="3" id="KW-1185">Reference proteome</keyword>
<evidence type="ECO:0000259" key="1">
    <source>
        <dbReference type="Pfam" id="PF02350"/>
    </source>
</evidence>
<dbReference type="EMBL" id="KU877344">
    <property type="protein sequence ID" value="ANB50645.1"/>
    <property type="molecule type" value="Genomic_DNA"/>
</dbReference>
<dbReference type="NCBIfam" id="TIGR00236">
    <property type="entry name" value="wecB"/>
    <property type="match status" value="1"/>
</dbReference>
<dbReference type="RefSeq" id="YP_010776396.1">
    <property type="nucleotide sequence ID" value="NC_075034.1"/>
</dbReference>
<sequence length="370" mass="42459">MKIVTIIGTRPEIIRLACIINKLDKNYEHILVHTGQNWNKQLYDVFFEELEIRKPDYYLNIVGKNLGESMGNIISKSYDLLLELKPDGVLILGDTNSALSAISAKRLKIPIFHMEAGNRCFDQLVPEEINRKLVDHISDINLPYTEHSRRNLINEGFRTDHIAVTGSPLAEVYEFYNDKINQSDILNKLNLEKNKFIVWSTHREENIDHTENWIKVIGCINAVSEKYQNMKIIMSVHPRTFNKIRDSNIKFRDNVILLEPFGLLDYIKLLKNAFCVVSDSGTISEEASILKISAVSFRHCTERPEAIEKGNIILSSLEANNLLNAIKITSNYNFDNQTCPCDYKDINVSDKIVNIIASYIPVINKVIYKK</sequence>
<dbReference type="Gene3D" id="3.40.50.2000">
    <property type="entry name" value="Glycogen Phosphorylase B"/>
    <property type="match status" value="2"/>
</dbReference>
<reference evidence="2 3" key="1">
    <citation type="journal article" date="2016" name="Genome Announc.">
        <title>Complete Genome Sequence of a New Megavirus Family Member Isolated from an Inland Water Lake for the First Time in India.</title>
        <authorList>
            <person name="Chatterjee A."/>
            <person name="Ali F."/>
            <person name="Bange D."/>
            <person name="Kondabagil K."/>
        </authorList>
    </citation>
    <scope>NUCLEOTIDE SEQUENCE [LARGE SCALE GENOMIC DNA]</scope>
    <source>
        <strain evidence="2">1</strain>
    </source>
</reference>